<name>A0A5D6W7W8_9FIRM</name>
<feature type="transmembrane region" description="Helical" evidence="1">
    <location>
        <begin position="39"/>
        <end position="58"/>
    </location>
</feature>
<reference evidence="2 3" key="1">
    <citation type="submission" date="2019-08" db="EMBL/GenBank/DDBJ databases">
        <title>Selenomonas sp. mPRGC5 and Selenomonas sp. mPRGC8 isolated from ruminal fluid of dairy goat (Capra hircus).</title>
        <authorList>
            <person name="Poothong S."/>
            <person name="Nuengjamnong C."/>
            <person name="Tanasupawat S."/>
        </authorList>
    </citation>
    <scope>NUCLEOTIDE SEQUENCE [LARGE SCALE GENOMIC DNA]</scope>
    <source>
        <strain evidence="3">mPRGC5</strain>
    </source>
</reference>
<evidence type="ECO:0000313" key="2">
    <source>
        <dbReference type="EMBL" id="TYZ24541.1"/>
    </source>
</evidence>
<evidence type="ECO:0000313" key="3">
    <source>
        <dbReference type="Proteomes" id="UP000323646"/>
    </source>
</evidence>
<keyword evidence="1" id="KW-0812">Transmembrane</keyword>
<dbReference type="EMBL" id="VTOY01000001">
    <property type="protein sequence ID" value="TYZ24541.1"/>
    <property type="molecule type" value="Genomic_DNA"/>
</dbReference>
<evidence type="ECO:0000256" key="1">
    <source>
        <dbReference type="SAM" id="Phobius"/>
    </source>
</evidence>
<protein>
    <submittedName>
        <fullName evidence="2">Uncharacterized protein</fullName>
    </submittedName>
</protein>
<comment type="caution">
    <text evidence="2">The sequence shown here is derived from an EMBL/GenBank/DDBJ whole genome shotgun (WGS) entry which is preliminary data.</text>
</comment>
<keyword evidence="1" id="KW-1133">Transmembrane helix</keyword>
<keyword evidence="1" id="KW-0472">Membrane</keyword>
<accession>A0A5D6W7W8</accession>
<sequence>MDWLHKAVKPMDVLIAAVGLYVFLFGINYNDMSIIDTAYAVSFGIWGVLFIVRCYICWKGSK</sequence>
<gene>
    <name evidence="2" type="ORF">FZ040_00380</name>
</gene>
<feature type="transmembrane region" description="Helical" evidence="1">
    <location>
        <begin position="7"/>
        <end position="27"/>
    </location>
</feature>
<dbReference type="RefSeq" id="WP_149170175.1">
    <property type="nucleotide sequence ID" value="NZ_VTOY01000001.1"/>
</dbReference>
<dbReference type="Proteomes" id="UP000323646">
    <property type="component" value="Unassembled WGS sequence"/>
</dbReference>
<proteinExistence type="predicted"/>
<dbReference type="AlphaFoldDB" id="A0A5D6W7W8"/>
<organism evidence="2 3">
    <name type="scientific">Selenomonas ruminis</name>
    <dbReference type="NCBI Taxonomy" id="2593411"/>
    <lineage>
        <taxon>Bacteria</taxon>
        <taxon>Bacillati</taxon>
        <taxon>Bacillota</taxon>
        <taxon>Negativicutes</taxon>
        <taxon>Selenomonadales</taxon>
        <taxon>Selenomonadaceae</taxon>
        <taxon>Selenomonas</taxon>
    </lineage>
</organism>
<keyword evidence="3" id="KW-1185">Reference proteome</keyword>